<feature type="compositionally biased region" description="Polar residues" evidence="2">
    <location>
        <begin position="49"/>
        <end position="69"/>
    </location>
</feature>
<feature type="coiled-coil region" evidence="1">
    <location>
        <begin position="583"/>
        <end position="677"/>
    </location>
</feature>
<feature type="compositionally biased region" description="Pro residues" evidence="2">
    <location>
        <begin position="1"/>
        <end position="11"/>
    </location>
</feature>
<evidence type="ECO:0000313" key="3">
    <source>
        <dbReference type="EMBL" id="PWZ00795.1"/>
    </source>
</evidence>
<protein>
    <submittedName>
        <fullName evidence="3">Uncharacterized protein</fullName>
    </submittedName>
</protein>
<feature type="compositionally biased region" description="Basic and acidic residues" evidence="2">
    <location>
        <begin position="103"/>
        <end position="112"/>
    </location>
</feature>
<reference evidence="3 4" key="1">
    <citation type="journal article" date="2018" name="Mol. Biol. Evol.">
        <title>Broad Genomic Sampling Reveals a Smut Pathogenic Ancestry of the Fungal Clade Ustilaginomycotina.</title>
        <authorList>
            <person name="Kijpornyongpan T."/>
            <person name="Mondo S.J."/>
            <person name="Barry K."/>
            <person name="Sandor L."/>
            <person name="Lee J."/>
            <person name="Lipzen A."/>
            <person name="Pangilinan J."/>
            <person name="LaButti K."/>
            <person name="Hainaut M."/>
            <person name="Henrissat B."/>
            <person name="Grigoriev I.V."/>
            <person name="Spatafora J.W."/>
            <person name="Aime M.C."/>
        </authorList>
    </citation>
    <scope>NUCLEOTIDE SEQUENCE [LARGE SCALE GENOMIC DNA]</scope>
    <source>
        <strain evidence="3 4">MCA 3645</strain>
    </source>
</reference>
<feature type="compositionally biased region" description="Polar residues" evidence="2">
    <location>
        <begin position="394"/>
        <end position="408"/>
    </location>
</feature>
<evidence type="ECO:0000256" key="2">
    <source>
        <dbReference type="SAM" id="MobiDB-lite"/>
    </source>
</evidence>
<feature type="compositionally biased region" description="Acidic residues" evidence="2">
    <location>
        <begin position="316"/>
        <end position="325"/>
    </location>
</feature>
<dbReference type="EMBL" id="KZ819192">
    <property type="protein sequence ID" value="PWZ00795.1"/>
    <property type="molecule type" value="Genomic_DNA"/>
</dbReference>
<feature type="compositionally biased region" description="Low complexity" evidence="2">
    <location>
        <begin position="341"/>
        <end position="357"/>
    </location>
</feature>
<proteinExistence type="predicted"/>
<dbReference type="Proteomes" id="UP000246740">
    <property type="component" value="Unassembled WGS sequence"/>
</dbReference>
<organism evidence="3 4">
    <name type="scientific">Testicularia cyperi</name>
    <dbReference type="NCBI Taxonomy" id="1882483"/>
    <lineage>
        <taxon>Eukaryota</taxon>
        <taxon>Fungi</taxon>
        <taxon>Dikarya</taxon>
        <taxon>Basidiomycota</taxon>
        <taxon>Ustilaginomycotina</taxon>
        <taxon>Ustilaginomycetes</taxon>
        <taxon>Ustilaginales</taxon>
        <taxon>Anthracoideaceae</taxon>
        <taxon>Testicularia</taxon>
    </lineage>
</organism>
<gene>
    <name evidence="3" type="ORF">BCV70DRAFT_200057</name>
</gene>
<dbReference type="STRING" id="1882483.A0A317XR68"/>
<feature type="region of interest" description="Disordered" evidence="2">
    <location>
        <begin position="1"/>
        <end position="428"/>
    </location>
</feature>
<feature type="compositionally biased region" description="Low complexity" evidence="2">
    <location>
        <begin position="695"/>
        <end position="708"/>
    </location>
</feature>
<feature type="region of interest" description="Disordered" evidence="2">
    <location>
        <begin position="695"/>
        <end position="989"/>
    </location>
</feature>
<dbReference type="OrthoDB" id="2554026at2759"/>
<accession>A0A317XR68</accession>
<evidence type="ECO:0000313" key="4">
    <source>
        <dbReference type="Proteomes" id="UP000246740"/>
    </source>
</evidence>
<feature type="compositionally biased region" description="Low complexity" evidence="2">
    <location>
        <begin position="25"/>
        <end position="34"/>
    </location>
</feature>
<feature type="compositionally biased region" description="Acidic residues" evidence="2">
    <location>
        <begin position="826"/>
        <end position="836"/>
    </location>
</feature>
<feature type="coiled-coil region" evidence="1">
    <location>
        <begin position="435"/>
        <end position="462"/>
    </location>
</feature>
<name>A0A317XR68_9BASI</name>
<feature type="compositionally biased region" description="Acidic residues" evidence="2">
    <location>
        <begin position="917"/>
        <end position="932"/>
    </location>
</feature>
<feature type="compositionally biased region" description="Gly residues" evidence="2">
    <location>
        <begin position="874"/>
        <end position="883"/>
    </location>
</feature>
<feature type="compositionally biased region" description="Low complexity" evidence="2">
    <location>
        <begin position="757"/>
        <end position="774"/>
    </location>
</feature>
<dbReference type="InParanoid" id="A0A317XR68"/>
<feature type="compositionally biased region" description="Polar residues" evidence="2">
    <location>
        <begin position="240"/>
        <end position="251"/>
    </location>
</feature>
<keyword evidence="1" id="KW-0175">Coiled coil</keyword>
<keyword evidence="4" id="KW-1185">Reference proteome</keyword>
<dbReference type="AlphaFoldDB" id="A0A317XR68"/>
<feature type="compositionally biased region" description="Low complexity" evidence="2">
    <location>
        <begin position="185"/>
        <end position="207"/>
    </location>
</feature>
<feature type="compositionally biased region" description="Low complexity" evidence="2">
    <location>
        <begin position="113"/>
        <end position="145"/>
    </location>
</feature>
<feature type="compositionally biased region" description="Polar residues" evidence="2">
    <location>
        <begin position="957"/>
        <end position="977"/>
    </location>
</feature>
<sequence length="1050" mass="111140">MVVSRSPPPLRRSPRKADSSIAENSFASFASQSSHAPPRRIGMLPPSSRPSLTNAASTNGHAAQQSSAATPVHNVYPTLPRPTPQQHPLADFPSLDQMAASSRESREQRELASLHATSSDSSVSSSTSHRLPPSSGTTVVPSSLPRPAKPYMSENADDRRVGRSSLTNGALERARQLAGDETPMAVSQAKSARSAAATTADIGSSGDDSGDRTAQLVTGRNGAAAASHVTNLSIDVERQQLPTLGNSNAPSNRKAGQDKPIGAGGYDFGKYLDGELDPFNRASRNTVRRDSRPLPAPAAAALAREQDGRDSSLANAEDDYDDDHDEESRDNTARGSMLPPRTVSTSASVAPSSSRVPIESTPRIQQVKANAPRMSPHASPSLSSRKLGHLKSLPASNGTGPSLHSASTDGLDGPTSPSKGYDPASRSDRINTLELSELRKKHAAAMRDLAITRDELASAREESEGWASECTGLQEQLASVKETQRAAVVREQRARAELEVRLAQYKVEADDRAWRLLLERRRNGEVEAELGYAKNEASYSESRLAETETDLEMQKDELRIRLMLERKRADLVALHYKAGLRDAMRLKKRLAEKVRIANDLEHQNEELQARLAAASEASANGNGSSGKEVRRLQREVDELRGEMATLHEREEMMAETRKNWKQERKQLLSQVAELEASVSAAVSAASAPTKAAVAAASAPSRSAVSAAPKNTSRARDVGMDEPSSPVYSKKQSRRPMQGASELEVPSEADFAPPPSSPVRASKSKSSAALVSSSKGETARHLASPLVPFTKVGGGKTKDTAAAKSSKTKAASKKSTNWRDEVAITDSSEEEDEDAESDGGRERRRGRGGAAGKKASVAATRAKPAGKTKASTNGTRGGGGGGGSKKLKPIHGIEYDDQTADPSATPMIRTTKKRGMASDDDDEDDDDGEDGDGDFGAGARGGADSSVLGAKFGLDRTNIPSTLTAGRTGKFNTKSAAASSGDKDTGVAKKKKRKLLGVSHAALPWGNADTETGLAPNFDIPLELSPIKATATSKNTGLLANLGFGRGGPFG</sequence>
<evidence type="ECO:0000256" key="1">
    <source>
        <dbReference type="SAM" id="Coils"/>
    </source>
</evidence>